<evidence type="ECO:0000313" key="1">
    <source>
        <dbReference type="EMBL" id="CAD9605854.1"/>
    </source>
</evidence>
<proteinExistence type="predicted"/>
<sequence length="303" mass="32609">MTEHNVGGRNGSATAGVHGRMLVRATALTFLFSGASSASFVGGVKSIVRSKTTAPSSFFSEYRMRRRTFDEEEESSLSSMNDGGMDSAAALSNTRRSFLGGALMLSSLTFGSASQAAIPTIDDYETTTTGAVIKPKVVDSNMNTLIKELGRKHNLSGKTDVGPFSEELVKSLTALQVLVDQADWASVRSVLRGEASFEGNALSMCRKPYFGVKGGEKGFLKVMVGGNDVSTLEDSREELAFNLAELEDFALENRSIFFNSVDRKQVDELISETGFKENLSEGKNLLAAAKKSAVNFQKVASQF</sequence>
<gene>
    <name evidence="1" type="ORF">LDAN0321_LOCUS18263</name>
</gene>
<dbReference type="EMBL" id="HBGY01029434">
    <property type="protein sequence ID" value="CAD9605854.1"/>
    <property type="molecule type" value="Transcribed_RNA"/>
</dbReference>
<name>A0A7S2PL22_9STRA</name>
<reference evidence="1" key="1">
    <citation type="submission" date="2021-01" db="EMBL/GenBank/DDBJ databases">
        <authorList>
            <person name="Corre E."/>
            <person name="Pelletier E."/>
            <person name="Niang G."/>
            <person name="Scheremetjew M."/>
            <person name="Finn R."/>
            <person name="Kale V."/>
            <person name="Holt S."/>
            <person name="Cochrane G."/>
            <person name="Meng A."/>
            <person name="Brown T."/>
            <person name="Cohen L."/>
        </authorList>
    </citation>
    <scope>NUCLEOTIDE SEQUENCE</scope>
    <source>
        <strain evidence="1">B650</strain>
    </source>
</reference>
<accession>A0A7S2PL22</accession>
<organism evidence="1">
    <name type="scientific">Leptocylindrus danicus</name>
    <dbReference type="NCBI Taxonomy" id="163516"/>
    <lineage>
        <taxon>Eukaryota</taxon>
        <taxon>Sar</taxon>
        <taxon>Stramenopiles</taxon>
        <taxon>Ochrophyta</taxon>
        <taxon>Bacillariophyta</taxon>
        <taxon>Coscinodiscophyceae</taxon>
        <taxon>Chaetocerotophycidae</taxon>
        <taxon>Leptocylindrales</taxon>
        <taxon>Leptocylindraceae</taxon>
        <taxon>Leptocylindrus</taxon>
    </lineage>
</organism>
<protein>
    <submittedName>
        <fullName evidence="1">Uncharacterized protein</fullName>
    </submittedName>
</protein>
<dbReference type="AlphaFoldDB" id="A0A7S2PL22"/>